<evidence type="ECO:0000256" key="6">
    <source>
        <dbReference type="ARBA" id="ARBA00022777"/>
    </source>
</evidence>
<evidence type="ECO:0000256" key="8">
    <source>
        <dbReference type="SAM" id="Phobius"/>
    </source>
</evidence>
<feature type="domain" description="Histidine kinase" evidence="9">
    <location>
        <begin position="477"/>
        <end position="585"/>
    </location>
</feature>
<evidence type="ECO:0000313" key="14">
    <source>
        <dbReference type="Proteomes" id="UP001299608"/>
    </source>
</evidence>
<evidence type="ECO:0000256" key="3">
    <source>
        <dbReference type="ARBA" id="ARBA00012438"/>
    </source>
</evidence>
<dbReference type="PROSITE" id="PS50109">
    <property type="entry name" value="HIS_KIN"/>
    <property type="match status" value="1"/>
</dbReference>
<keyword evidence="8" id="KW-0472">Membrane</keyword>
<dbReference type="PANTHER" id="PTHR34220:SF7">
    <property type="entry name" value="SENSOR HISTIDINE KINASE YPDA"/>
    <property type="match status" value="1"/>
</dbReference>
<evidence type="ECO:0000256" key="2">
    <source>
        <dbReference type="ARBA" id="ARBA00004370"/>
    </source>
</evidence>
<evidence type="ECO:0000259" key="10">
    <source>
        <dbReference type="PROSITE" id="PS50885"/>
    </source>
</evidence>
<gene>
    <name evidence="12" type="ORF">G5B36_06155</name>
    <name evidence="11" type="ORF">L0N08_22000</name>
</gene>
<evidence type="ECO:0000256" key="5">
    <source>
        <dbReference type="ARBA" id="ARBA00022679"/>
    </source>
</evidence>
<dbReference type="InterPro" id="IPR003660">
    <property type="entry name" value="HAMP_dom"/>
</dbReference>
<dbReference type="Proteomes" id="UP001299608">
    <property type="component" value="Unassembled WGS sequence"/>
</dbReference>
<dbReference type="GO" id="GO:0016020">
    <property type="term" value="C:membrane"/>
    <property type="evidence" value="ECO:0007669"/>
    <property type="project" value="UniProtKB-SubCell"/>
</dbReference>
<dbReference type="InterPro" id="IPR036890">
    <property type="entry name" value="HATPase_C_sf"/>
</dbReference>
<keyword evidence="4" id="KW-0597">Phosphoprotein</keyword>
<evidence type="ECO:0000256" key="1">
    <source>
        <dbReference type="ARBA" id="ARBA00000085"/>
    </source>
</evidence>
<dbReference type="InterPro" id="IPR010559">
    <property type="entry name" value="Sig_transdc_His_kin_internal"/>
</dbReference>
<name>A0AAW5C6I2_9FIRM</name>
<dbReference type="Proteomes" id="UP000669239">
    <property type="component" value="Unassembled WGS sequence"/>
</dbReference>
<dbReference type="EMBL" id="JAAITT010000006">
    <property type="protein sequence ID" value="NSJ48282.1"/>
    <property type="molecule type" value="Genomic_DNA"/>
</dbReference>
<dbReference type="EMBL" id="JAKNGE010000032">
    <property type="protein sequence ID" value="MCG4748096.1"/>
    <property type="molecule type" value="Genomic_DNA"/>
</dbReference>
<dbReference type="PANTHER" id="PTHR34220">
    <property type="entry name" value="SENSOR HISTIDINE KINASE YPDA"/>
    <property type="match status" value="1"/>
</dbReference>
<evidence type="ECO:0000313" key="11">
    <source>
        <dbReference type="EMBL" id="MCG4748096.1"/>
    </source>
</evidence>
<dbReference type="Pfam" id="PF06580">
    <property type="entry name" value="His_kinase"/>
    <property type="match status" value="1"/>
</dbReference>
<dbReference type="RefSeq" id="WP_165641638.1">
    <property type="nucleotide sequence ID" value="NZ_JAAITT010000006.1"/>
</dbReference>
<organism evidence="11 14">
    <name type="scientific">Enterocloster aldenensis</name>
    <dbReference type="NCBI Taxonomy" id="358742"/>
    <lineage>
        <taxon>Bacteria</taxon>
        <taxon>Bacillati</taxon>
        <taxon>Bacillota</taxon>
        <taxon>Clostridia</taxon>
        <taxon>Lachnospirales</taxon>
        <taxon>Lachnospiraceae</taxon>
        <taxon>Enterocloster</taxon>
    </lineage>
</organism>
<dbReference type="PROSITE" id="PS50885">
    <property type="entry name" value="HAMP"/>
    <property type="match status" value="1"/>
</dbReference>
<dbReference type="SMART" id="SM00387">
    <property type="entry name" value="HATPase_c"/>
    <property type="match status" value="1"/>
</dbReference>
<keyword evidence="6 11" id="KW-0418">Kinase</keyword>
<reference evidence="12" key="2">
    <citation type="submission" date="2020-02" db="EMBL/GenBank/DDBJ databases">
        <authorList>
            <person name="Littmann E."/>
            <person name="Sorbara M."/>
        </authorList>
    </citation>
    <scope>NUCLEOTIDE SEQUENCE</scope>
    <source>
        <strain evidence="12">MSK.1.17</strain>
    </source>
</reference>
<keyword evidence="7" id="KW-0902">Two-component regulatory system</keyword>
<reference evidence="11" key="3">
    <citation type="submission" date="2022-01" db="EMBL/GenBank/DDBJ databases">
        <title>Collection of gut derived symbiotic bacterial strains cultured from healthy donors.</title>
        <authorList>
            <person name="Lin H."/>
            <person name="Kohout C."/>
            <person name="Waligurski E."/>
            <person name="Pamer E.G."/>
        </authorList>
    </citation>
    <scope>NUCLEOTIDE SEQUENCE</scope>
    <source>
        <strain evidence="11">DFI.6.55</strain>
    </source>
</reference>
<dbReference type="InterPro" id="IPR005467">
    <property type="entry name" value="His_kinase_dom"/>
</dbReference>
<comment type="catalytic activity">
    <reaction evidence="1">
        <text>ATP + protein L-histidine = ADP + protein N-phospho-L-histidine.</text>
        <dbReference type="EC" id="2.7.13.3"/>
    </reaction>
</comment>
<sequence length="596" mass="69051">MRKSFNKKNLSEQIILYYMFLFLVIFIICIGTYLFSSRRQIETIENNSLEYGIQIAHSNMKILTENANNCSKSIAYSDIIQKAFSGKEAIGYEEQVAVYEEIMQNIACFDGVSSVYLFDKAGNSYVAGEIAEVEVIRKRLMDYLYFENTFQEDEKSQSVSVMTTTYQGRDGRNRQMLSFVRQINDLNTMKNIGILVVNVPIEEVKEMIDMVCAQTGIELSLIDSENREILSSSDGGWIVQNNMDELTLPGKTNYSNIQKNNRRYKIGSMEEENHSWIIIGAIEKNSIMSDFQKSVIYSFIIVLLGIALCIIGASYITSKITRPLSNILKSMENVRNNRFERVPLIDTNYEIDNLQQRYNLMLDEIENLMTQKIEEQRLRKKYELSLLQEQIKPHFLYNTFDSVCALARMGKTEDVYTMMQALGQYYRGSLHKGQTLITIKEELKIVENYLIIQGYRYDDVFKAVYDVDKSVESYMTIKLILQPLVENAIYHGFRENDLYGTITIRAKDADDYIKLQVEDDGIGMKKEQLNELLNHAYNHQGKRFGLPGTIQRINLYYNHKENNLVDIESEYGKGTRITIWIPKKGADEDAECHDYR</sequence>
<dbReference type="SUPFAM" id="SSF158472">
    <property type="entry name" value="HAMP domain-like"/>
    <property type="match status" value="1"/>
</dbReference>
<feature type="domain" description="HAMP" evidence="10">
    <location>
        <begin position="318"/>
        <end position="370"/>
    </location>
</feature>
<comment type="subcellular location">
    <subcellularLocation>
        <location evidence="2">Membrane</location>
    </subcellularLocation>
</comment>
<keyword evidence="13" id="KW-1185">Reference proteome</keyword>
<keyword evidence="5" id="KW-0808">Transferase</keyword>
<dbReference type="InterPro" id="IPR003594">
    <property type="entry name" value="HATPase_dom"/>
</dbReference>
<comment type="caution">
    <text evidence="11">The sequence shown here is derived from an EMBL/GenBank/DDBJ whole genome shotgun (WGS) entry which is preliminary data.</text>
</comment>
<reference evidence="12 13" key="1">
    <citation type="journal article" date="2020" name="Cell Host Microbe">
        <title>Functional and Genomic Variation between Human-Derived Isolates of Lachnospiraceae Reveals Inter- and Intra-Species Diversity.</title>
        <authorList>
            <person name="Sorbara M.T."/>
            <person name="Littmann E.R."/>
            <person name="Fontana E."/>
            <person name="Moody T.U."/>
            <person name="Kohout C.E."/>
            <person name="Gjonbalaj M."/>
            <person name="Eaton V."/>
            <person name="Seok R."/>
            <person name="Leiner I.M."/>
            <person name="Pamer E.G."/>
        </authorList>
    </citation>
    <scope>NUCLEOTIDE SEQUENCE [LARGE SCALE GENOMIC DNA]</scope>
    <source>
        <strain evidence="12 13">MSK.1.17</strain>
    </source>
</reference>
<dbReference type="Gene3D" id="6.10.340.10">
    <property type="match status" value="1"/>
</dbReference>
<proteinExistence type="predicted"/>
<evidence type="ECO:0000313" key="13">
    <source>
        <dbReference type="Proteomes" id="UP000669239"/>
    </source>
</evidence>
<dbReference type="SUPFAM" id="SSF55874">
    <property type="entry name" value="ATPase domain of HSP90 chaperone/DNA topoisomerase II/histidine kinase"/>
    <property type="match status" value="1"/>
</dbReference>
<feature type="transmembrane region" description="Helical" evidence="8">
    <location>
        <begin position="15"/>
        <end position="35"/>
    </location>
</feature>
<dbReference type="Gene3D" id="3.30.565.10">
    <property type="entry name" value="Histidine kinase-like ATPase, C-terminal domain"/>
    <property type="match status" value="1"/>
</dbReference>
<dbReference type="GO" id="GO:0000155">
    <property type="term" value="F:phosphorelay sensor kinase activity"/>
    <property type="evidence" value="ECO:0007669"/>
    <property type="project" value="InterPro"/>
</dbReference>
<dbReference type="AlphaFoldDB" id="A0AAW5C6I2"/>
<accession>A0AAW5C6I2</accession>
<keyword evidence="8" id="KW-0812">Transmembrane</keyword>
<feature type="transmembrane region" description="Helical" evidence="8">
    <location>
        <begin position="294"/>
        <end position="316"/>
    </location>
</feature>
<evidence type="ECO:0000256" key="4">
    <source>
        <dbReference type="ARBA" id="ARBA00022553"/>
    </source>
</evidence>
<dbReference type="SMART" id="SM00304">
    <property type="entry name" value="HAMP"/>
    <property type="match status" value="1"/>
</dbReference>
<dbReference type="InterPro" id="IPR050640">
    <property type="entry name" value="Bact_2-comp_sensor_kinase"/>
</dbReference>
<evidence type="ECO:0000259" key="9">
    <source>
        <dbReference type="PROSITE" id="PS50109"/>
    </source>
</evidence>
<evidence type="ECO:0000256" key="7">
    <source>
        <dbReference type="ARBA" id="ARBA00023012"/>
    </source>
</evidence>
<keyword evidence="8" id="KW-1133">Transmembrane helix</keyword>
<dbReference type="Pfam" id="PF02518">
    <property type="entry name" value="HATPase_c"/>
    <property type="match status" value="1"/>
</dbReference>
<evidence type="ECO:0000313" key="12">
    <source>
        <dbReference type="EMBL" id="NSJ48282.1"/>
    </source>
</evidence>
<protein>
    <recommendedName>
        <fullName evidence="3">histidine kinase</fullName>
        <ecNumber evidence="3">2.7.13.3</ecNumber>
    </recommendedName>
</protein>
<dbReference type="EC" id="2.7.13.3" evidence="3"/>